<evidence type="ECO:0000313" key="2">
    <source>
        <dbReference type="Proteomes" id="UP000194127"/>
    </source>
</evidence>
<dbReference type="RefSeq" id="XP_024338757.1">
    <property type="nucleotide sequence ID" value="XM_024479038.1"/>
</dbReference>
<name>A0A1X6N0I9_9APHY</name>
<sequence>MPEAYPLRESDRLRSLSVGLSAHGTYPQQALEQDTFHHPRPEQRRQHQKINMYKGFQREQGENREIWTSPPEPDTGHFIGKVTPFTSHRLYPVSACAIIAHQHWTASGVAIIMSLGLRPGGNVPHAAPDTARPYPLPKLQKYTFVIHYLIILSPEPGGGGLQDTWDASLHSHAASPRITKISSQTLVTRRINSTSGRCLRSYLIGVLFDSVD</sequence>
<accession>A0A1X6N0I9</accession>
<proteinExistence type="predicted"/>
<keyword evidence="2" id="KW-1185">Reference proteome</keyword>
<dbReference type="OrthoDB" id="10320342at2759"/>
<gene>
    <name evidence="1" type="ORF">POSPLADRAFT_1046457</name>
</gene>
<dbReference type="EMBL" id="KZ110597">
    <property type="protein sequence ID" value="OSX61963.1"/>
    <property type="molecule type" value="Genomic_DNA"/>
</dbReference>
<protein>
    <submittedName>
        <fullName evidence="1">Uncharacterized protein</fullName>
    </submittedName>
</protein>
<dbReference type="AlphaFoldDB" id="A0A1X6N0I9"/>
<evidence type="ECO:0000313" key="1">
    <source>
        <dbReference type="EMBL" id="OSX61963.1"/>
    </source>
</evidence>
<reference evidence="1 2" key="1">
    <citation type="submission" date="2017-04" db="EMBL/GenBank/DDBJ databases">
        <title>Genome Sequence of the Model Brown-Rot Fungus Postia placenta SB12.</title>
        <authorList>
            <consortium name="DOE Joint Genome Institute"/>
            <person name="Gaskell J."/>
            <person name="Kersten P."/>
            <person name="Larrondo L.F."/>
            <person name="Canessa P."/>
            <person name="Martinez D."/>
            <person name="Hibbett D."/>
            <person name="Schmoll M."/>
            <person name="Kubicek C.P."/>
            <person name="Martinez A.T."/>
            <person name="Yadav J."/>
            <person name="Master E."/>
            <person name="Magnuson J.K."/>
            <person name="James T."/>
            <person name="Yaver D."/>
            <person name="Berka R."/>
            <person name="Labutti K."/>
            <person name="Lipzen A."/>
            <person name="Aerts A."/>
            <person name="Barry K."/>
            <person name="Henrissat B."/>
            <person name="Blanchette R."/>
            <person name="Grigoriev I."/>
            <person name="Cullen D."/>
        </authorList>
    </citation>
    <scope>NUCLEOTIDE SEQUENCE [LARGE SCALE GENOMIC DNA]</scope>
    <source>
        <strain evidence="1 2">MAD-698-R-SB12</strain>
    </source>
</reference>
<dbReference type="GeneID" id="36323988"/>
<organism evidence="1 2">
    <name type="scientific">Postia placenta MAD-698-R-SB12</name>
    <dbReference type="NCBI Taxonomy" id="670580"/>
    <lineage>
        <taxon>Eukaryota</taxon>
        <taxon>Fungi</taxon>
        <taxon>Dikarya</taxon>
        <taxon>Basidiomycota</taxon>
        <taxon>Agaricomycotina</taxon>
        <taxon>Agaricomycetes</taxon>
        <taxon>Polyporales</taxon>
        <taxon>Adustoporiaceae</taxon>
        <taxon>Rhodonia</taxon>
    </lineage>
</organism>
<dbReference type="Proteomes" id="UP000194127">
    <property type="component" value="Unassembled WGS sequence"/>
</dbReference>